<evidence type="ECO:0000259" key="3">
    <source>
        <dbReference type="Pfam" id="PF07732"/>
    </source>
</evidence>
<dbReference type="EMBL" id="JXTB01000173">
    <property type="protein sequence ID" value="PON56254.1"/>
    <property type="molecule type" value="Genomic_DNA"/>
</dbReference>
<dbReference type="Gene3D" id="2.60.40.420">
    <property type="entry name" value="Cupredoxins - blue copper proteins"/>
    <property type="match status" value="1"/>
</dbReference>
<evidence type="ECO:0000256" key="1">
    <source>
        <dbReference type="ARBA" id="ARBA00010609"/>
    </source>
</evidence>
<sequence length="88" mass="9753">MALLQRSLFCSVFGLVYILLVSNLCLAADPTVSYEFHVSYITASPLGVPQQVIAVNGKFPGPRINATTNYNVFVNVFNELDEDLLLTW</sequence>
<protein>
    <submittedName>
        <fullName evidence="4">Copper-resistance protein</fullName>
    </submittedName>
</protein>
<organism evidence="4 5">
    <name type="scientific">Parasponia andersonii</name>
    <name type="common">Sponia andersonii</name>
    <dbReference type="NCBI Taxonomy" id="3476"/>
    <lineage>
        <taxon>Eukaryota</taxon>
        <taxon>Viridiplantae</taxon>
        <taxon>Streptophyta</taxon>
        <taxon>Embryophyta</taxon>
        <taxon>Tracheophyta</taxon>
        <taxon>Spermatophyta</taxon>
        <taxon>Magnoliopsida</taxon>
        <taxon>eudicotyledons</taxon>
        <taxon>Gunneridae</taxon>
        <taxon>Pentapetalae</taxon>
        <taxon>rosids</taxon>
        <taxon>fabids</taxon>
        <taxon>Rosales</taxon>
        <taxon>Cannabaceae</taxon>
        <taxon>Parasponia</taxon>
    </lineage>
</organism>
<accession>A0A2P5C5K1</accession>
<dbReference type="GO" id="GO:0005507">
    <property type="term" value="F:copper ion binding"/>
    <property type="evidence" value="ECO:0007669"/>
    <property type="project" value="InterPro"/>
</dbReference>
<feature type="domain" description="Plastocyanin-like" evidence="3">
    <location>
        <begin position="38"/>
        <end position="88"/>
    </location>
</feature>
<dbReference type="Proteomes" id="UP000237105">
    <property type="component" value="Unassembled WGS sequence"/>
</dbReference>
<dbReference type="STRING" id="3476.A0A2P5C5K1"/>
<dbReference type="Pfam" id="PF07732">
    <property type="entry name" value="Cu-oxidase_3"/>
    <property type="match status" value="1"/>
</dbReference>
<dbReference type="AlphaFoldDB" id="A0A2P5C5K1"/>
<reference evidence="5" key="1">
    <citation type="submission" date="2016-06" db="EMBL/GenBank/DDBJ databases">
        <title>Parallel loss of symbiosis genes in relatives of nitrogen-fixing non-legume Parasponia.</title>
        <authorList>
            <person name="Van Velzen R."/>
            <person name="Holmer R."/>
            <person name="Bu F."/>
            <person name="Rutten L."/>
            <person name="Van Zeijl A."/>
            <person name="Liu W."/>
            <person name="Santuari L."/>
            <person name="Cao Q."/>
            <person name="Sharma T."/>
            <person name="Shen D."/>
            <person name="Roswanjaya Y."/>
            <person name="Wardhani T."/>
            <person name="Kalhor M.S."/>
            <person name="Jansen J."/>
            <person name="Van den Hoogen J."/>
            <person name="Gungor B."/>
            <person name="Hartog M."/>
            <person name="Hontelez J."/>
            <person name="Verver J."/>
            <person name="Yang W.-C."/>
            <person name="Schijlen E."/>
            <person name="Repin R."/>
            <person name="Schilthuizen M."/>
            <person name="Schranz E."/>
            <person name="Heidstra R."/>
            <person name="Miyata K."/>
            <person name="Fedorova E."/>
            <person name="Kohlen W."/>
            <person name="Bisseling T."/>
            <person name="Smit S."/>
            <person name="Geurts R."/>
        </authorList>
    </citation>
    <scope>NUCLEOTIDE SEQUENCE [LARGE SCALE GENOMIC DNA]</scope>
    <source>
        <strain evidence="5">cv. WU1-14</strain>
    </source>
</reference>
<comment type="caution">
    <text evidence="4">The sequence shown here is derived from an EMBL/GenBank/DDBJ whole genome shotgun (WGS) entry which is preliminary data.</text>
</comment>
<keyword evidence="2" id="KW-0732">Signal</keyword>
<dbReference type="InterPro" id="IPR008972">
    <property type="entry name" value="Cupredoxin"/>
</dbReference>
<gene>
    <name evidence="4" type="ORF">PanWU01x14_182660</name>
</gene>
<name>A0A2P5C5K1_PARAD</name>
<evidence type="ECO:0000256" key="2">
    <source>
        <dbReference type="SAM" id="SignalP"/>
    </source>
</evidence>
<keyword evidence="5" id="KW-1185">Reference proteome</keyword>
<dbReference type="SUPFAM" id="SSF49503">
    <property type="entry name" value="Cupredoxins"/>
    <property type="match status" value="1"/>
</dbReference>
<evidence type="ECO:0000313" key="5">
    <source>
        <dbReference type="Proteomes" id="UP000237105"/>
    </source>
</evidence>
<feature type="signal peptide" evidence="2">
    <location>
        <begin position="1"/>
        <end position="27"/>
    </location>
</feature>
<feature type="chain" id="PRO_5015105092" evidence="2">
    <location>
        <begin position="28"/>
        <end position="88"/>
    </location>
</feature>
<comment type="similarity">
    <text evidence="1">Belongs to the multicopper oxidase family.</text>
</comment>
<dbReference type="OrthoDB" id="2121828at2759"/>
<dbReference type="InterPro" id="IPR011707">
    <property type="entry name" value="Cu-oxidase-like_N"/>
</dbReference>
<proteinExistence type="inferred from homology"/>
<evidence type="ECO:0000313" key="4">
    <source>
        <dbReference type="EMBL" id="PON56254.1"/>
    </source>
</evidence>